<proteinExistence type="predicted"/>
<gene>
    <name evidence="2" type="ORF">RS030_111977</name>
</gene>
<comment type="caution">
    <text evidence="2">The sequence shown here is derived from an EMBL/GenBank/DDBJ whole genome shotgun (WGS) entry which is preliminary data.</text>
</comment>
<reference evidence="2 3" key="1">
    <citation type="submission" date="2023-10" db="EMBL/GenBank/DDBJ databases">
        <title>Comparative genomics analysis reveals potential genetic determinants of host preference in Cryptosporidium xiaoi.</title>
        <authorList>
            <person name="Xiao L."/>
            <person name="Li J."/>
        </authorList>
    </citation>
    <scope>NUCLEOTIDE SEQUENCE [LARGE SCALE GENOMIC DNA]</scope>
    <source>
        <strain evidence="2 3">52996</strain>
    </source>
</reference>
<name>A0AAV9Y292_9CRYT</name>
<dbReference type="EMBL" id="JAWDEY010000002">
    <property type="protein sequence ID" value="KAK6591037.1"/>
    <property type="molecule type" value="Genomic_DNA"/>
</dbReference>
<evidence type="ECO:0000313" key="3">
    <source>
        <dbReference type="Proteomes" id="UP001311799"/>
    </source>
</evidence>
<feature type="region of interest" description="Disordered" evidence="1">
    <location>
        <begin position="46"/>
        <end position="80"/>
    </location>
</feature>
<feature type="compositionally biased region" description="Polar residues" evidence="1">
    <location>
        <begin position="49"/>
        <end position="60"/>
    </location>
</feature>
<feature type="region of interest" description="Disordered" evidence="1">
    <location>
        <begin position="105"/>
        <end position="138"/>
    </location>
</feature>
<evidence type="ECO:0000313" key="2">
    <source>
        <dbReference type="EMBL" id="KAK6591037.1"/>
    </source>
</evidence>
<feature type="compositionally biased region" description="Basic residues" evidence="1">
    <location>
        <begin position="65"/>
        <end position="80"/>
    </location>
</feature>
<accession>A0AAV9Y292</accession>
<feature type="region of interest" description="Disordered" evidence="1">
    <location>
        <begin position="1"/>
        <end position="31"/>
    </location>
</feature>
<evidence type="ECO:0000256" key="1">
    <source>
        <dbReference type="SAM" id="MobiDB-lite"/>
    </source>
</evidence>
<dbReference type="Proteomes" id="UP001311799">
    <property type="component" value="Unassembled WGS sequence"/>
</dbReference>
<keyword evidence="3" id="KW-1185">Reference proteome</keyword>
<organism evidence="2 3">
    <name type="scientific">Cryptosporidium xiaoi</name>
    <dbReference type="NCBI Taxonomy" id="659607"/>
    <lineage>
        <taxon>Eukaryota</taxon>
        <taxon>Sar</taxon>
        <taxon>Alveolata</taxon>
        <taxon>Apicomplexa</taxon>
        <taxon>Conoidasida</taxon>
        <taxon>Coccidia</taxon>
        <taxon>Eucoccidiorida</taxon>
        <taxon>Eimeriorina</taxon>
        <taxon>Cryptosporidiidae</taxon>
        <taxon>Cryptosporidium</taxon>
    </lineage>
</organism>
<feature type="compositionally biased region" description="Polar residues" evidence="1">
    <location>
        <begin position="116"/>
        <end position="130"/>
    </location>
</feature>
<sequence>MNNLLQEYSSEEDDDVIPTLSDADKDKVSSSSSSIIGEFIEDEGKSEKLIQTPSKQNIGLNTSKKGIKSKKKNSNSKKNKYLSEFYSISSNENIKVLDAKDILNENDNKDRGTVNVKKNISKNNWRPSINQKRKHQVS</sequence>
<dbReference type="AlphaFoldDB" id="A0AAV9Y292"/>
<protein>
    <submittedName>
        <fullName evidence="2">Uncharacterized protein</fullName>
    </submittedName>
</protein>